<feature type="domain" description="Periplasmic binding protein" evidence="5">
    <location>
        <begin position="40"/>
        <end position="313"/>
    </location>
</feature>
<evidence type="ECO:0000313" key="7">
    <source>
        <dbReference type="Proteomes" id="UP001500630"/>
    </source>
</evidence>
<dbReference type="InterPro" id="IPR025997">
    <property type="entry name" value="SBP_2_dom"/>
</dbReference>
<name>A0ABP6ZNX2_9ACTN</name>
<gene>
    <name evidence="6" type="ORF">GCM10022419_119800</name>
</gene>
<dbReference type="SUPFAM" id="SSF53822">
    <property type="entry name" value="Periplasmic binding protein-like I"/>
    <property type="match status" value="1"/>
</dbReference>
<keyword evidence="7" id="KW-1185">Reference proteome</keyword>
<reference evidence="7" key="1">
    <citation type="journal article" date="2019" name="Int. J. Syst. Evol. Microbiol.">
        <title>The Global Catalogue of Microorganisms (GCM) 10K type strain sequencing project: providing services to taxonomists for standard genome sequencing and annotation.</title>
        <authorList>
            <consortium name="The Broad Institute Genomics Platform"/>
            <consortium name="The Broad Institute Genome Sequencing Center for Infectious Disease"/>
            <person name="Wu L."/>
            <person name="Ma J."/>
        </authorList>
    </citation>
    <scope>NUCLEOTIDE SEQUENCE [LARGE SCALE GENOMIC DNA]</scope>
    <source>
        <strain evidence="7">JCM 17326</strain>
    </source>
</reference>
<evidence type="ECO:0000313" key="6">
    <source>
        <dbReference type="EMBL" id="GAA3614640.1"/>
    </source>
</evidence>
<sequence length="355" mass="36223">MGRRRLAATATAGLVTAVLALGGCGSDSGSGTGGGDPTYITLITKDPDNHFWTSMAEGAKAAAKSANAEITVAAGRDQSDADGQIRAIEDAISRGDDAILIANNGPAVNDAIKRARDAGLYVLALDTPTDPVNLVDGTFASDNFEAGELIGKWAAGALEGKKATVALLDLFADKVVSVDYQRDQGFLSGLGVDVKDTKKNGDEAKTGKYSGGDYQIVCNQATNGAEDGGRSAMENCLSLDKNINVVFAANETSGVGAAQALKAAGNTEALVVSIDGSCRGVKAVTDGEFGAVAQQYPSEMGRFGVEAVVKHLADGANPTPSQGQDFVNTGVRLVTDRQVAGIAGISSAEGAKTCW</sequence>
<comment type="caution">
    <text evidence="6">The sequence shown here is derived from an EMBL/GenBank/DDBJ whole genome shotgun (WGS) entry which is preliminary data.</text>
</comment>
<accession>A0ABP6ZNX2</accession>
<evidence type="ECO:0000256" key="4">
    <source>
        <dbReference type="SAM" id="SignalP"/>
    </source>
</evidence>
<dbReference type="Pfam" id="PF13407">
    <property type="entry name" value="Peripla_BP_4"/>
    <property type="match status" value="1"/>
</dbReference>
<organism evidence="6 7">
    <name type="scientific">Nonomuraea rosea</name>
    <dbReference type="NCBI Taxonomy" id="638574"/>
    <lineage>
        <taxon>Bacteria</taxon>
        <taxon>Bacillati</taxon>
        <taxon>Actinomycetota</taxon>
        <taxon>Actinomycetes</taxon>
        <taxon>Streptosporangiales</taxon>
        <taxon>Streptosporangiaceae</taxon>
        <taxon>Nonomuraea</taxon>
    </lineage>
</organism>
<dbReference type="PANTHER" id="PTHR46847">
    <property type="entry name" value="D-ALLOSE-BINDING PERIPLASMIC PROTEIN-RELATED"/>
    <property type="match status" value="1"/>
</dbReference>
<evidence type="ECO:0000256" key="1">
    <source>
        <dbReference type="ARBA" id="ARBA00004196"/>
    </source>
</evidence>
<proteinExistence type="inferred from homology"/>
<dbReference type="Gene3D" id="3.40.50.2300">
    <property type="match status" value="2"/>
</dbReference>
<dbReference type="EMBL" id="BAABDQ010000051">
    <property type="protein sequence ID" value="GAA3614640.1"/>
    <property type="molecule type" value="Genomic_DNA"/>
</dbReference>
<comment type="subcellular location">
    <subcellularLocation>
        <location evidence="1">Cell envelope</location>
    </subcellularLocation>
</comment>
<feature type="chain" id="PRO_5047161655" evidence="4">
    <location>
        <begin position="21"/>
        <end position="355"/>
    </location>
</feature>
<keyword evidence="3 4" id="KW-0732">Signal</keyword>
<protein>
    <submittedName>
        <fullName evidence="6">Sugar ABC transporter substrate-binding protein</fullName>
    </submittedName>
</protein>
<feature type="signal peptide" evidence="4">
    <location>
        <begin position="1"/>
        <end position="20"/>
    </location>
</feature>
<dbReference type="PROSITE" id="PS51257">
    <property type="entry name" value="PROKAR_LIPOPROTEIN"/>
    <property type="match status" value="1"/>
</dbReference>
<dbReference type="Proteomes" id="UP001500630">
    <property type="component" value="Unassembled WGS sequence"/>
</dbReference>
<comment type="similarity">
    <text evidence="2">Belongs to the bacterial solute-binding protein 2 family.</text>
</comment>
<evidence type="ECO:0000256" key="2">
    <source>
        <dbReference type="ARBA" id="ARBA00007639"/>
    </source>
</evidence>
<evidence type="ECO:0000256" key="3">
    <source>
        <dbReference type="ARBA" id="ARBA00022729"/>
    </source>
</evidence>
<dbReference type="RefSeq" id="WP_345576816.1">
    <property type="nucleotide sequence ID" value="NZ_BAABDQ010000051.1"/>
</dbReference>
<dbReference type="InterPro" id="IPR028082">
    <property type="entry name" value="Peripla_BP_I"/>
</dbReference>
<dbReference type="PANTHER" id="PTHR46847:SF1">
    <property type="entry name" value="D-ALLOSE-BINDING PERIPLASMIC PROTEIN-RELATED"/>
    <property type="match status" value="1"/>
</dbReference>
<evidence type="ECO:0000259" key="5">
    <source>
        <dbReference type="Pfam" id="PF13407"/>
    </source>
</evidence>